<organism evidence="12 13">
    <name type="scientific">Sphingomicrobium clamense</name>
    <dbReference type="NCBI Taxonomy" id="2851013"/>
    <lineage>
        <taxon>Bacteria</taxon>
        <taxon>Pseudomonadati</taxon>
        <taxon>Pseudomonadota</taxon>
        <taxon>Alphaproteobacteria</taxon>
        <taxon>Sphingomonadales</taxon>
        <taxon>Sphingomonadaceae</taxon>
        <taxon>Sphingomicrobium</taxon>
    </lineage>
</organism>
<dbReference type="InterPro" id="IPR003594">
    <property type="entry name" value="HATPase_dom"/>
</dbReference>
<dbReference type="EC" id="2.7.13.3" evidence="2"/>
<gene>
    <name evidence="12" type="ORF">KTQ36_07955</name>
</gene>
<evidence type="ECO:0000256" key="1">
    <source>
        <dbReference type="ARBA" id="ARBA00000085"/>
    </source>
</evidence>
<keyword evidence="7 12" id="KW-0067">ATP-binding</keyword>
<dbReference type="PANTHER" id="PTHR41523:SF8">
    <property type="entry name" value="ETHYLENE RESPONSE SENSOR PROTEIN"/>
    <property type="match status" value="1"/>
</dbReference>
<dbReference type="InterPro" id="IPR011495">
    <property type="entry name" value="Sig_transdc_His_kin_sub2_dim/P"/>
</dbReference>
<keyword evidence="6" id="KW-0418">Kinase</keyword>
<evidence type="ECO:0000259" key="11">
    <source>
        <dbReference type="PROSITE" id="PS50113"/>
    </source>
</evidence>
<dbReference type="PANTHER" id="PTHR41523">
    <property type="entry name" value="TWO-COMPONENT SYSTEM SENSOR PROTEIN"/>
    <property type="match status" value="1"/>
</dbReference>
<keyword evidence="4" id="KW-0808">Transferase</keyword>
<feature type="domain" description="Histidine kinase" evidence="10">
    <location>
        <begin position="86"/>
        <end position="304"/>
    </location>
</feature>
<keyword evidence="13" id="KW-1185">Reference proteome</keyword>
<evidence type="ECO:0000256" key="2">
    <source>
        <dbReference type="ARBA" id="ARBA00012438"/>
    </source>
</evidence>
<comment type="caution">
    <text evidence="12">The sequence shown here is derived from an EMBL/GenBank/DDBJ whole genome shotgun (WGS) entry which is preliminary data.</text>
</comment>
<comment type="catalytic activity">
    <reaction evidence="1">
        <text>ATP + protein L-histidine = ADP + protein N-phospho-L-histidine.</text>
        <dbReference type="EC" id="2.7.13.3"/>
    </reaction>
</comment>
<evidence type="ECO:0000256" key="9">
    <source>
        <dbReference type="SAM" id="MobiDB-lite"/>
    </source>
</evidence>
<dbReference type="Pfam" id="PF13426">
    <property type="entry name" value="PAS_9"/>
    <property type="match status" value="1"/>
</dbReference>
<evidence type="ECO:0000256" key="4">
    <source>
        <dbReference type="ARBA" id="ARBA00022679"/>
    </source>
</evidence>
<keyword evidence="8" id="KW-0843">Virulence</keyword>
<evidence type="ECO:0000313" key="13">
    <source>
        <dbReference type="Proteomes" id="UP000698028"/>
    </source>
</evidence>
<accession>A0ABS6V6N4</accession>
<dbReference type="Proteomes" id="UP000698028">
    <property type="component" value="Unassembled WGS sequence"/>
</dbReference>
<evidence type="ECO:0000256" key="7">
    <source>
        <dbReference type="ARBA" id="ARBA00022840"/>
    </source>
</evidence>
<feature type="compositionally biased region" description="Basic and acidic residues" evidence="9">
    <location>
        <begin position="246"/>
        <end position="255"/>
    </location>
</feature>
<keyword evidence="5" id="KW-0547">Nucleotide-binding</keyword>
<dbReference type="InterPro" id="IPR005467">
    <property type="entry name" value="His_kinase_dom"/>
</dbReference>
<reference evidence="12 13" key="1">
    <citation type="submission" date="2021-07" db="EMBL/GenBank/DDBJ databases">
        <title>The draft genome sequence of Sphingomicrobium sp. B8.</title>
        <authorList>
            <person name="Mu L."/>
        </authorList>
    </citation>
    <scope>NUCLEOTIDE SEQUENCE [LARGE SCALE GENOMIC DNA]</scope>
    <source>
        <strain evidence="12 13">B8</strain>
    </source>
</reference>
<evidence type="ECO:0000256" key="5">
    <source>
        <dbReference type="ARBA" id="ARBA00022741"/>
    </source>
</evidence>
<name>A0ABS6V6N4_9SPHN</name>
<dbReference type="EMBL" id="JAHVAH010000001">
    <property type="protein sequence ID" value="MBW0145228.1"/>
    <property type="molecule type" value="Genomic_DNA"/>
</dbReference>
<dbReference type="PROSITE" id="PS50113">
    <property type="entry name" value="PAC"/>
    <property type="match status" value="1"/>
</dbReference>
<dbReference type="InterPro" id="IPR001610">
    <property type="entry name" value="PAC"/>
</dbReference>
<dbReference type="PROSITE" id="PS50109">
    <property type="entry name" value="HIS_KIN"/>
    <property type="match status" value="1"/>
</dbReference>
<dbReference type="InterPro" id="IPR000014">
    <property type="entry name" value="PAS"/>
</dbReference>
<feature type="region of interest" description="Disordered" evidence="9">
    <location>
        <begin position="246"/>
        <end position="265"/>
    </location>
</feature>
<dbReference type="SMART" id="SM00086">
    <property type="entry name" value="PAC"/>
    <property type="match status" value="1"/>
</dbReference>
<keyword evidence="3" id="KW-0597">Phosphoprotein</keyword>
<evidence type="ECO:0000256" key="8">
    <source>
        <dbReference type="ARBA" id="ARBA00023026"/>
    </source>
</evidence>
<dbReference type="Pfam" id="PF07568">
    <property type="entry name" value="HisKA_2"/>
    <property type="match status" value="1"/>
</dbReference>
<dbReference type="SMART" id="SM00387">
    <property type="entry name" value="HATPase_c"/>
    <property type="match status" value="1"/>
</dbReference>
<evidence type="ECO:0000313" key="12">
    <source>
        <dbReference type="EMBL" id="MBW0145228.1"/>
    </source>
</evidence>
<dbReference type="Pfam" id="PF02518">
    <property type="entry name" value="HATPase_c"/>
    <property type="match status" value="1"/>
</dbReference>
<protein>
    <recommendedName>
        <fullName evidence="2">histidine kinase</fullName>
        <ecNumber evidence="2">2.7.13.3</ecNumber>
    </recommendedName>
</protein>
<feature type="domain" description="PAC" evidence="11">
    <location>
        <begin position="18"/>
        <end position="72"/>
    </location>
</feature>
<dbReference type="GO" id="GO:0005524">
    <property type="term" value="F:ATP binding"/>
    <property type="evidence" value="ECO:0007669"/>
    <property type="project" value="UniProtKB-KW"/>
</dbReference>
<proteinExistence type="predicted"/>
<evidence type="ECO:0000259" key="10">
    <source>
        <dbReference type="PROSITE" id="PS50109"/>
    </source>
</evidence>
<evidence type="ECO:0000256" key="3">
    <source>
        <dbReference type="ARBA" id="ARBA00022553"/>
    </source>
</evidence>
<sequence>MTAKEDVQRIREALRDGTDVSTSLLNYRADGSTFINRLLITPIEDSEGKVTGFLGILREVPEEEQIGTGGGQRPEHITASEVMLQEIQHRVKNHLAMVVSLIRLHANRPVTKESFLALSNRVEALALLYEELLIGEHAGRSETVAAGAYIKRVCKVLGDIAGRPSIQLKLDCAPIKLPVDPAGRLGLLVTEFLTNSFEHAFSGRSEGFIHVRLERNERLIRLCVEDNGIGLPDGSKWPYDARSVADQKTTARDAPGRLNTRSGENSTGLGGSIVLGLMKHLGAKLDIKSDRNGTKMCVTLEQEALPHN</sequence>
<evidence type="ECO:0000256" key="6">
    <source>
        <dbReference type="ARBA" id="ARBA00022777"/>
    </source>
</evidence>
<dbReference type="InterPro" id="IPR000700">
    <property type="entry name" value="PAS-assoc_C"/>
</dbReference>